<dbReference type="EMBL" id="QQNH01000003">
    <property type="protein sequence ID" value="RDE10044.1"/>
    <property type="molecule type" value="Genomic_DNA"/>
</dbReference>
<gene>
    <name evidence="6" type="primary">msrB</name>
    <name evidence="6" type="ORF">DVH29_03695</name>
</gene>
<dbReference type="RefSeq" id="WP_114644810.1">
    <property type="nucleotide sequence ID" value="NZ_QQNH01000003.1"/>
</dbReference>
<dbReference type="PROSITE" id="PS51790">
    <property type="entry name" value="MSRB"/>
    <property type="match status" value="1"/>
</dbReference>
<proteinExistence type="predicted"/>
<dbReference type="GO" id="GO:0006979">
    <property type="term" value="P:response to oxidative stress"/>
    <property type="evidence" value="ECO:0007669"/>
    <property type="project" value="InterPro"/>
</dbReference>
<dbReference type="GO" id="GO:0030091">
    <property type="term" value="P:protein repair"/>
    <property type="evidence" value="ECO:0007669"/>
    <property type="project" value="InterPro"/>
</dbReference>
<feature type="domain" description="MsrB" evidence="5">
    <location>
        <begin position="39"/>
        <end position="160"/>
    </location>
</feature>
<dbReference type="PANTHER" id="PTHR10173:SF57">
    <property type="entry name" value="PEPTIDE-METHIONINE (R)-S-OXIDE REDUCTASE"/>
    <property type="match status" value="1"/>
</dbReference>
<dbReference type="InterPro" id="IPR002579">
    <property type="entry name" value="Met_Sox_Rdtase_MsrB_dom"/>
</dbReference>
<dbReference type="InterPro" id="IPR011057">
    <property type="entry name" value="Mss4-like_sf"/>
</dbReference>
<evidence type="ECO:0000259" key="5">
    <source>
        <dbReference type="PROSITE" id="PS51790"/>
    </source>
</evidence>
<keyword evidence="4" id="KW-0732">Signal</keyword>
<protein>
    <recommendedName>
        <fullName evidence="1">peptide-methionine (R)-S-oxide reductase</fullName>
        <ecNumber evidence="1">1.8.4.12</ecNumber>
    </recommendedName>
</protein>
<feature type="signal peptide" evidence="4">
    <location>
        <begin position="1"/>
        <end position="28"/>
    </location>
</feature>
<evidence type="ECO:0000256" key="1">
    <source>
        <dbReference type="ARBA" id="ARBA00012499"/>
    </source>
</evidence>
<evidence type="ECO:0000313" key="6">
    <source>
        <dbReference type="EMBL" id="RDE10044.1"/>
    </source>
</evidence>
<dbReference type="GO" id="GO:0033743">
    <property type="term" value="F:peptide-methionine (R)-S-oxide reductase activity"/>
    <property type="evidence" value="ECO:0007669"/>
    <property type="project" value="UniProtKB-EC"/>
</dbReference>
<name>A0A369W5V0_9HYPH</name>
<evidence type="ECO:0000256" key="2">
    <source>
        <dbReference type="ARBA" id="ARBA00023002"/>
    </source>
</evidence>
<evidence type="ECO:0000256" key="4">
    <source>
        <dbReference type="SAM" id="SignalP"/>
    </source>
</evidence>
<keyword evidence="2 6" id="KW-0560">Oxidoreductase</keyword>
<organism evidence="6 7">
    <name type="scientific">Pelagibacterium lacus</name>
    <dbReference type="NCBI Taxonomy" id="2282655"/>
    <lineage>
        <taxon>Bacteria</taxon>
        <taxon>Pseudomonadati</taxon>
        <taxon>Pseudomonadota</taxon>
        <taxon>Alphaproteobacteria</taxon>
        <taxon>Hyphomicrobiales</taxon>
        <taxon>Devosiaceae</taxon>
        <taxon>Pelagibacterium</taxon>
    </lineage>
</organism>
<evidence type="ECO:0000313" key="7">
    <source>
        <dbReference type="Proteomes" id="UP000253759"/>
    </source>
</evidence>
<feature type="chain" id="PRO_5017034995" description="peptide-methionine (R)-S-oxide reductase" evidence="4">
    <location>
        <begin position="29"/>
        <end position="160"/>
    </location>
</feature>
<dbReference type="GO" id="GO:0005737">
    <property type="term" value="C:cytoplasm"/>
    <property type="evidence" value="ECO:0007669"/>
    <property type="project" value="TreeGrafter"/>
</dbReference>
<dbReference type="PANTHER" id="PTHR10173">
    <property type="entry name" value="METHIONINE SULFOXIDE REDUCTASE"/>
    <property type="match status" value="1"/>
</dbReference>
<sequence>MIARRIFLTRGIALAGMAAFAYPFGVRAAQEDFPFALSDEDWRERLSDMEYLVLRQHGTEHAFTSPLDKFYEPGVYHCAGCDAALYASEVKYDSRTGWPSFWESLPDAIGTSTDTAFMMVRTECHCANCGGHLGHIFDDGPPPTGKRHCINGVALRFAPA</sequence>
<dbReference type="Proteomes" id="UP000253759">
    <property type="component" value="Unassembled WGS sequence"/>
</dbReference>
<reference evidence="7" key="1">
    <citation type="submission" date="2018-07" db="EMBL/GenBank/DDBJ databases">
        <authorList>
            <person name="Liu B.-T."/>
            <person name="Du Z."/>
        </authorList>
    </citation>
    <scope>NUCLEOTIDE SEQUENCE [LARGE SCALE GENOMIC DNA]</scope>
    <source>
        <strain evidence="7">XYN52</strain>
    </source>
</reference>
<dbReference type="Pfam" id="PF01641">
    <property type="entry name" value="SelR"/>
    <property type="match status" value="1"/>
</dbReference>
<dbReference type="EC" id="1.8.4.12" evidence="1"/>
<dbReference type="Gene3D" id="2.170.150.20">
    <property type="entry name" value="Peptide methionine sulfoxide reductase"/>
    <property type="match status" value="1"/>
</dbReference>
<dbReference type="InterPro" id="IPR028427">
    <property type="entry name" value="Met_Sox_Rdtase_MsrB"/>
</dbReference>
<evidence type="ECO:0000256" key="3">
    <source>
        <dbReference type="ARBA" id="ARBA00048488"/>
    </source>
</evidence>
<dbReference type="SUPFAM" id="SSF51316">
    <property type="entry name" value="Mss4-like"/>
    <property type="match status" value="1"/>
</dbReference>
<comment type="catalytic activity">
    <reaction evidence="3">
        <text>L-methionyl-[protein] + [thioredoxin]-disulfide + H2O = L-methionyl-(R)-S-oxide-[protein] + [thioredoxin]-dithiol</text>
        <dbReference type="Rhea" id="RHEA:24164"/>
        <dbReference type="Rhea" id="RHEA-COMP:10698"/>
        <dbReference type="Rhea" id="RHEA-COMP:10700"/>
        <dbReference type="Rhea" id="RHEA-COMP:12313"/>
        <dbReference type="Rhea" id="RHEA-COMP:12314"/>
        <dbReference type="ChEBI" id="CHEBI:15377"/>
        <dbReference type="ChEBI" id="CHEBI:16044"/>
        <dbReference type="ChEBI" id="CHEBI:29950"/>
        <dbReference type="ChEBI" id="CHEBI:45764"/>
        <dbReference type="ChEBI" id="CHEBI:50058"/>
        <dbReference type="EC" id="1.8.4.12"/>
    </reaction>
</comment>
<dbReference type="OrthoDB" id="9785497at2"/>
<accession>A0A369W5V0</accession>
<dbReference type="NCBIfam" id="TIGR00357">
    <property type="entry name" value="peptide-methionine (R)-S-oxide reductase MsrB"/>
    <property type="match status" value="1"/>
</dbReference>
<keyword evidence="7" id="KW-1185">Reference proteome</keyword>
<dbReference type="AlphaFoldDB" id="A0A369W5V0"/>
<comment type="caution">
    <text evidence="6">The sequence shown here is derived from an EMBL/GenBank/DDBJ whole genome shotgun (WGS) entry which is preliminary data.</text>
</comment>